<keyword evidence="2" id="KW-1185">Reference proteome</keyword>
<protein>
    <submittedName>
        <fullName evidence="3">Integrator complex subunit 5 C-terminal domain-containing protein</fullName>
    </submittedName>
</protein>
<dbReference type="PANTHER" id="PTHR31697:SF2">
    <property type="entry name" value="INTEGRATOR COMPLEX SUBUNIT 5"/>
    <property type="match status" value="1"/>
</dbReference>
<dbReference type="GO" id="GO:0032039">
    <property type="term" value="C:integrator complex"/>
    <property type="evidence" value="ECO:0007669"/>
    <property type="project" value="InterPro"/>
</dbReference>
<sequence>AIISTIISSVHRQALFSKAEKGALGRCIIDSRKLNEYIVGAMSAGERGKFGVRLLYAFCILAGPMKTSEVIVRFILDAEDKPQLNALCTLLVALAPIMPTAAEDAIRDFVSLKDIIEHERRNKSAGSRLSEGLMSEASGAHNAANVTWIRNLHSLNLWQNTAPEDHPLKYIRFEMTRQYGQLMAYLLTWTRDELDRIECDTTIKNASEKEELRANLMLAMIGFSTSIGPPAMLRPRYAHKLCAQFASLLITLLKSTGDAEEPSAFSLFLNACGPVVQFLESQPIYVRGQFATHFLDEALSRTKELFGGSYEKQIHFDGGYMESATLQNALKDVSVTSSYGESLFDKARKIPIEQRKPFDMANCGIIGKGVRRLQKVAIQEGDCFHQMLFIECVTRFAGSTNTDDKFFPIPSVYRQLAETITQRVCKDGLVSTFTWNEWEVEREAAHKYIAVAKTVSDIPFVWSLLSVISEVHPCLWYCIPVLKAILASVMIHFENNSDQKSHPSENLLDTLDRWFLISRKGKVLPIQMVVFFDIISKVTYREGFVILLDIWRYFQSIVHPLMITAFNEAIERSSEVVLVDPIKGDVSRFTDSCRLVIQRNIARLGALFPLLLIEESPEIVR</sequence>
<dbReference type="AlphaFoldDB" id="A0A915AE18"/>
<dbReference type="Proteomes" id="UP000887569">
    <property type="component" value="Unplaced"/>
</dbReference>
<dbReference type="PANTHER" id="PTHR31697">
    <property type="entry name" value="INTEGRATOR COMPLEX SUBUNIT 5"/>
    <property type="match status" value="1"/>
</dbReference>
<reference evidence="3" key="1">
    <citation type="submission" date="2022-11" db="UniProtKB">
        <authorList>
            <consortium name="WormBaseParasite"/>
        </authorList>
    </citation>
    <scope>IDENTIFICATION</scope>
</reference>
<accession>A0A915AE18</accession>
<dbReference type="InterPro" id="IPR029444">
    <property type="entry name" value="INTS5_C"/>
</dbReference>
<dbReference type="WBParaSite" id="PgR006_g046_t02">
    <property type="protein sequence ID" value="PgR006_g046_t02"/>
    <property type="gene ID" value="PgR006_g046"/>
</dbReference>
<dbReference type="GO" id="GO:0034472">
    <property type="term" value="P:snRNA 3'-end processing"/>
    <property type="evidence" value="ECO:0007669"/>
    <property type="project" value="TreeGrafter"/>
</dbReference>
<evidence type="ECO:0000259" key="1">
    <source>
        <dbReference type="Pfam" id="PF14838"/>
    </source>
</evidence>
<name>A0A915AE18_PARUN</name>
<proteinExistence type="predicted"/>
<evidence type="ECO:0000313" key="3">
    <source>
        <dbReference type="WBParaSite" id="PgR006_g046_t02"/>
    </source>
</evidence>
<dbReference type="Pfam" id="PF14838">
    <property type="entry name" value="INTS5_C"/>
    <property type="match status" value="1"/>
</dbReference>
<organism evidence="2 3">
    <name type="scientific">Parascaris univalens</name>
    <name type="common">Nematode worm</name>
    <dbReference type="NCBI Taxonomy" id="6257"/>
    <lineage>
        <taxon>Eukaryota</taxon>
        <taxon>Metazoa</taxon>
        <taxon>Ecdysozoa</taxon>
        <taxon>Nematoda</taxon>
        <taxon>Chromadorea</taxon>
        <taxon>Rhabditida</taxon>
        <taxon>Spirurina</taxon>
        <taxon>Ascaridomorpha</taxon>
        <taxon>Ascaridoidea</taxon>
        <taxon>Ascarididae</taxon>
        <taxon>Parascaris</taxon>
    </lineage>
</organism>
<feature type="domain" description="Integrator complex subunit 5 C-terminal" evidence="1">
    <location>
        <begin position="45"/>
        <end position="604"/>
    </location>
</feature>
<evidence type="ECO:0000313" key="2">
    <source>
        <dbReference type="Proteomes" id="UP000887569"/>
    </source>
</evidence>
<dbReference type="InterPro" id="IPR040316">
    <property type="entry name" value="INTS5"/>
</dbReference>